<keyword evidence="3" id="KW-1185">Reference proteome</keyword>
<dbReference type="AlphaFoldDB" id="A0A3N4LWK2"/>
<dbReference type="InParanoid" id="A0A3N4LWK2"/>
<gene>
    <name evidence="2" type="ORF">L211DRAFT_835439</name>
</gene>
<name>A0A3N4LWK2_9PEZI</name>
<evidence type="ECO:0000313" key="2">
    <source>
        <dbReference type="EMBL" id="RPB26078.1"/>
    </source>
</evidence>
<dbReference type="Proteomes" id="UP000267821">
    <property type="component" value="Unassembled WGS sequence"/>
</dbReference>
<feature type="compositionally biased region" description="Polar residues" evidence="1">
    <location>
        <begin position="67"/>
        <end position="87"/>
    </location>
</feature>
<feature type="compositionally biased region" description="Basic residues" evidence="1">
    <location>
        <begin position="1"/>
        <end position="11"/>
    </location>
</feature>
<feature type="compositionally biased region" description="Basic and acidic residues" evidence="1">
    <location>
        <begin position="16"/>
        <end position="38"/>
    </location>
</feature>
<dbReference type="EMBL" id="ML121535">
    <property type="protein sequence ID" value="RPB26078.1"/>
    <property type="molecule type" value="Genomic_DNA"/>
</dbReference>
<evidence type="ECO:0000256" key="1">
    <source>
        <dbReference type="SAM" id="MobiDB-lite"/>
    </source>
</evidence>
<reference evidence="2 3" key="1">
    <citation type="journal article" date="2018" name="Nat. Ecol. Evol.">
        <title>Pezizomycetes genomes reveal the molecular basis of ectomycorrhizal truffle lifestyle.</title>
        <authorList>
            <person name="Murat C."/>
            <person name="Payen T."/>
            <person name="Noel B."/>
            <person name="Kuo A."/>
            <person name="Morin E."/>
            <person name="Chen J."/>
            <person name="Kohler A."/>
            <person name="Krizsan K."/>
            <person name="Balestrini R."/>
            <person name="Da Silva C."/>
            <person name="Montanini B."/>
            <person name="Hainaut M."/>
            <person name="Levati E."/>
            <person name="Barry K.W."/>
            <person name="Belfiori B."/>
            <person name="Cichocki N."/>
            <person name="Clum A."/>
            <person name="Dockter R.B."/>
            <person name="Fauchery L."/>
            <person name="Guy J."/>
            <person name="Iotti M."/>
            <person name="Le Tacon F."/>
            <person name="Lindquist E.A."/>
            <person name="Lipzen A."/>
            <person name="Malagnac F."/>
            <person name="Mello A."/>
            <person name="Molinier V."/>
            <person name="Miyauchi S."/>
            <person name="Poulain J."/>
            <person name="Riccioni C."/>
            <person name="Rubini A."/>
            <person name="Sitrit Y."/>
            <person name="Splivallo R."/>
            <person name="Traeger S."/>
            <person name="Wang M."/>
            <person name="Zifcakova L."/>
            <person name="Wipf D."/>
            <person name="Zambonelli A."/>
            <person name="Paolocci F."/>
            <person name="Nowrousian M."/>
            <person name="Ottonello S."/>
            <person name="Baldrian P."/>
            <person name="Spatafora J.W."/>
            <person name="Henrissat B."/>
            <person name="Nagy L.G."/>
            <person name="Aury J.M."/>
            <person name="Wincker P."/>
            <person name="Grigoriev I.V."/>
            <person name="Bonfante P."/>
            <person name="Martin F.M."/>
        </authorList>
    </citation>
    <scope>NUCLEOTIDE SEQUENCE [LARGE SCALE GENOMIC DNA]</scope>
    <source>
        <strain evidence="2 3">ATCC MYA-4762</strain>
    </source>
</reference>
<sequence length="177" mass="19518">MERLAPQKKFKPGQEYLKDRGPPVFPEDKARARQKAAEEAAEEAAEARALKEAEEAQALKEAEEAQNNSDTVSETQEPQVNELASSRHSVEELFPTPTAQQKAKGRGSSVSGSDEDEEEYQFYQAFDGKHTNSLAAHFGGLNTDDSAKAGYTEQANGREKTFNVPARRQNAFLTRGN</sequence>
<organism evidence="2 3">
    <name type="scientific">Terfezia boudieri ATCC MYA-4762</name>
    <dbReference type="NCBI Taxonomy" id="1051890"/>
    <lineage>
        <taxon>Eukaryota</taxon>
        <taxon>Fungi</taxon>
        <taxon>Dikarya</taxon>
        <taxon>Ascomycota</taxon>
        <taxon>Pezizomycotina</taxon>
        <taxon>Pezizomycetes</taxon>
        <taxon>Pezizales</taxon>
        <taxon>Pezizaceae</taxon>
        <taxon>Terfezia</taxon>
    </lineage>
</organism>
<accession>A0A3N4LWK2</accession>
<feature type="region of interest" description="Disordered" evidence="1">
    <location>
        <begin position="1"/>
        <end position="125"/>
    </location>
</feature>
<proteinExistence type="predicted"/>
<evidence type="ECO:0000313" key="3">
    <source>
        <dbReference type="Proteomes" id="UP000267821"/>
    </source>
</evidence>
<feature type="compositionally biased region" description="Basic and acidic residues" evidence="1">
    <location>
        <begin position="45"/>
        <end position="63"/>
    </location>
</feature>
<dbReference type="OrthoDB" id="5383130at2759"/>
<protein>
    <submittedName>
        <fullName evidence="2">Uncharacterized protein</fullName>
    </submittedName>
</protein>